<evidence type="ECO:0000313" key="3">
    <source>
        <dbReference type="Proteomes" id="UP000239480"/>
    </source>
</evidence>
<comment type="caution">
    <text evidence="2">The sequence shown here is derived from an EMBL/GenBank/DDBJ whole genome shotgun (WGS) entry which is preliminary data.</text>
</comment>
<dbReference type="AlphaFoldDB" id="A0A2T0RM60"/>
<dbReference type="RefSeq" id="WP_211301025.1">
    <property type="nucleotide sequence ID" value="NZ_PVTD01000007.1"/>
</dbReference>
<sequence length="57" mass="6455">MHFDLIHALIVVAALVGTNIALSASGILGDEDKNRWSWKRFLAYFVVVFVINLIWPI</sequence>
<keyword evidence="3" id="KW-1185">Reference proteome</keyword>
<feature type="transmembrane region" description="Helical" evidence="1">
    <location>
        <begin position="6"/>
        <end position="29"/>
    </location>
</feature>
<keyword evidence="1" id="KW-1133">Transmembrane helix</keyword>
<evidence type="ECO:0000313" key="2">
    <source>
        <dbReference type="EMBL" id="PRY22279.1"/>
    </source>
</evidence>
<proteinExistence type="predicted"/>
<organism evidence="2 3">
    <name type="scientific">Aliiruegeria haliotis</name>
    <dbReference type="NCBI Taxonomy" id="1280846"/>
    <lineage>
        <taxon>Bacteria</taxon>
        <taxon>Pseudomonadati</taxon>
        <taxon>Pseudomonadota</taxon>
        <taxon>Alphaproteobacteria</taxon>
        <taxon>Rhodobacterales</taxon>
        <taxon>Roseobacteraceae</taxon>
        <taxon>Aliiruegeria</taxon>
    </lineage>
</organism>
<name>A0A2T0RM60_9RHOB</name>
<dbReference type="EMBL" id="PVTD01000007">
    <property type="protein sequence ID" value="PRY22279.1"/>
    <property type="molecule type" value="Genomic_DNA"/>
</dbReference>
<keyword evidence="1" id="KW-0472">Membrane</keyword>
<reference evidence="2 3" key="1">
    <citation type="submission" date="2018-03" db="EMBL/GenBank/DDBJ databases">
        <title>Genomic Encyclopedia of Archaeal and Bacterial Type Strains, Phase II (KMG-II): from individual species to whole genera.</title>
        <authorList>
            <person name="Goeker M."/>
        </authorList>
    </citation>
    <scope>NUCLEOTIDE SEQUENCE [LARGE SCALE GENOMIC DNA]</scope>
    <source>
        <strain evidence="2 3">DSM 29328</strain>
    </source>
</reference>
<accession>A0A2T0RM60</accession>
<dbReference type="Proteomes" id="UP000239480">
    <property type="component" value="Unassembled WGS sequence"/>
</dbReference>
<gene>
    <name evidence="2" type="ORF">CLV78_107203</name>
</gene>
<keyword evidence="1" id="KW-0812">Transmembrane</keyword>
<evidence type="ECO:0000256" key="1">
    <source>
        <dbReference type="SAM" id="Phobius"/>
    </source>
</evidence>
<protein>
    <submittedName>
        <fullName evidence="2">Uncharacterized protein</fullName>
    </submittedName>
</protein>
<feature type="transmembrane region" description="Helical" evidence="1">
    <location>
        <begin position="41"/>
        <end position="56"/>
    </location>
</feature>